<dbReference type="Proteomes" id="UP001180724">
    <property type="component" value="Unassembled WGS sequence"/>
</dbReference>
<dbReference type="SUPFAM" id="SSF109604">
    <property type="entry name" value="HD-domain/PDEase-like"/>
    <property type="match status" value="1"/>
</dbReference>
<sequence length="248" mass="27220">MPVQPERSLRELAAARTLPEHQRMDAATLDWIAGNPPPPAADTPRLVADNIPVLTPDPAWFTSPVQAEGLHGISHGARTSVLAFLLARTHRLDGPHTAALSTAAALHDCRRHDDRADPEHGRRAADWFTEHAEHVLPALGQDVPPALRKEAASAIAVHNLPYDAFTPAQHTAYQRAPHLTDLLKAADCLDRYRLPLKRWWPSLIHLRVAVPDWLPPLAHGLVVHSEQARLHGAGHRDALTDAVTALTR</sequence>
<keyword evidence="2" id="KW-1185">Reference proteome</keyword>
<proteinExistence type="predicted"/>
<evidence type="ECO:0008006" key="3">
    <source>
        <dbReference type="Google" id="ProtNLM"/>
    </source>
</evidence>
<organism evidence="1 2">
    <name type="scientific">Streptomyces lancefieldiae</name>
    <dbReference type="NCBI Taxonomy" id="3075520"/>
    <lineage>
        <taxon>Bacteria</taxon>
        <taxon>Bacillati</taxon>
        <taxon>Actinomycetota</taxon>
        <taxon>Actinomycetes</taxon>
        <taxon>Kitasatosporales</taxon>
        <taxon>Streptomycetaceae</taxon>
        <taxon>Streptomyces</taxon>
    </lineage>
</organism>
<dbReference type="RefSeq" id="WP_311585511.1">
    <property type="nucleotide sequence ID" value="NZ_JAVRFH010000110.1"/>
</dbReference>
<name>A0ABU3B289_9ACTN</name>
<accession>A0ABU3B289</accession>
<protein>
    <recommendedName>
        <fullName evidence="3">HD domain-containing protein</fullName>
    </recommendedName>
</protein>
<dbReference type="EMBL" id="JAVRFH010000110">
    <property type="protein sequence ID" value="MDT0616245.1"/>
    <property type="molecule type" value="Genomic_DNA"/>
</dbReference>
<gene>
    <name evidence="1" type="ORF">RM812_39805</name>
</gene>
<dbReference type="Gene3D" id="1.10.3210.10">
    <property type="entry name" value="Hypothetical protein af1432"/>
    <property type="match status" value="1"/>
</dbReference>
<comment type="caution">
    <text evidence="1">The sequence shown here is derived from an EMBL/GenBank/DDBJ whole genome shotgun (WGS) entry which is preliminary data.</text>
</comment>
<reference evidence="1" key="1">
    <citation type="submission" date="2024-05" db="EMBL/GenBank/DDBJ databases">
        <title>30 novel species of actinomycetes from the DSMZ collection.</title>
        <authorList>
            <person name="Nouioui I."/>
        </authorList>
    </citation>
    <scope>NUCLEOTIDE SEQUENCE</scope>
    <source>
        <strain evidence="1">DSM 40712</strain>
    </source>
</reference>
<evidence type="ECO:0000313" key="1">
    <source>
        <dbReference type="EMBL" id="MDT0616245.1"/>
    </source>
</evidence>
<evidence type="ECO:0000313" key="2">
    <source>
        <dbReference type="Proteomes" id="UP001180724"/>
    </source>
</evidence>